<proteinExistence type="predicted"/>
<keyword evidence="1" id="KW-0732">Signal</keyword>
<feature type="chain" id="PRO_5031300537" evidence="1">
    <location>
        <begin position="29"/>
        <end position="48"/>
    </location>
</feature>
<organism evidence="2 3">
    <name type="scientific">Cellulomonas hominis</name>
    <dbReference type="NCBI Taxonomy" id="156981"/>
    <lineage>
        <taxon>Bacteria</taxon>
        <taxon>Bacillati</taxon>
        <taxon>Actinomycetota</taxon>
        <taxon>Actinomycetes</taxon>
        <taxon>Micrococcales</taxon>
        <taxon>Cellulomonadaceae</taxon>
        <taxon>Cellulomonas</taxon>
    </lineage>
</organism>
<feature type="non-terminal residue" evidence="2">
    <location>
        <position position="48"/>
    </location>
</feature>
<dbReference type="EMBL" id="SZYE01000007">
    <property type="protein sequence ID" value="TKR27107.1"/>
    <property type="molecule type" value="Genomic_DNA"/>
</dbReference>
<evidence type="ECO:0000313" key="3">
    <source>
        <dbReference type="Proteomes" id="UP000308121"/>
    </source>
</evidence>
<evidence type="ECO:0000313" key="2">
    <source>
        <dbReference type="EMBL" id="TKR27107.1"/>
    </source>
</evidence>
<name>A0A7Z8NT03_9CELL</name>
<dbReference type="Proteomes" id="UP000308121">
    <property type="component" value="Unassembled WGS sequence"/>
</dbReference>
<protein>
    <submittedName>
        <fullName evidence="2">Serine hydrolase</fullName>
    </submittedName>
</protein>
<dbReference type="AlphaFoldDB" id="A0A7Z8NT03"/>
<sequence>MPTRAPARTRGVLARATALAALPALLLAACGPSGDPDPDPEPAARTTS</sequence>
<comment type="caution">
    <text evidence="2">The sequence shown here is derived from an EMBL/GenBank/DDBJ whole genome shotgun (WGS) entry which is preliminary data.</text>
</comment>
<keyword evidence="2" id="KW-0378">Hydrolase</keyword>
<dbReference type="GO" id="GO:0016787">
    <property type="term" value="F:hydrolase activity"/>
    <property type="evidence" value="ECO:0007669"/>
    <property type="project" value="UniProtKB-KW"/>
</dbReference>
<evidence type="ECO:0000256" key="1">
    <source>
        <dbReference type="SAM" id="SignalP"/>
    </source>
</evidence>
<accession>A0A7Z8NT03</accession>
<reference evidence="2 3" key="1">
    <citation type="submission" date="2019-05" db="EMBL/GenBank/DDBJ databases">
        <title>Genome sequence of Cellulomonas hominis strain CS1.</title>
        <authorList>
            <person name="Belmont J."/>
            <person name="Maclea K.S."/>
        </authorList>
    </citation>
    <scope>NUCLEOTIDE SEQUENCE [LARGE SCALE GENOMIC DNA]</scope>
    <source>
        <strain evidence="2 3">CS1</strain>
    </source>
</reference>
<gene>
    <name evidence="2" type="ORF">FA014_02390</name>
</gene>
<dbReference type="PROSITE" id="PS51257">
    <property type="entry name" value="PROKAR_LIPOPROTEIN"/>
    <property type="match status" value="1"/>
</dbReference>
<feature type="signal peptide" evidence="1">
    <location>
        <begin position="1"/>
        <end position="28"/>
    </location>
</feature>